<keyword evidence="2" id="KW-0560">Oxidoreductase</keyword>
<dbReference type="SUPFAM" id="SSF54665">
    <property type="entry name" value="CO dehydrogenase molybdoprotein N-domain-like"/>
    <property type="match status" value="1"/>
</dbReference>
<accession>W9G4P6</accession>
<feature type="compositionally biased region" description="Polar residues" evidence="4">
    <location>
        <begin position="814"/>
        <end position="829"/>
    </location>
</feature>
<keyword evidence="7" id="KW-1185">Reference proteome</keyword>
<dbReference type="Gene3D" id="3.90.1170.50">
    <property type="entry name" value="Aldehyde oxidase/xanthine dehydrogenase, a/b hammerhead"/>
    <property type="match status" value="1"/>
</dbReference>
<feature type="domain" description="Aldehyde oxidase/xanthine dehydrogenase a/b hammerhead" evidence="5">
    <location>
        <begin position="28"/>
        <end position="143"/>
    </location>
</feature>
<evidence type="ECO:0000313" key="7">
    <source>
        <dbReference type="Proteomes" id="UP000019489"/>
    </source>
</evidence>
<dbReference type="InterPro" id="IPR008274">
    <property type="entry name" value="AldOxase/xan_DH_MoCoBD1"/>
</dbReference>
<feature type="region of interest" description="Disordered" evidence="4">
    <location>
        <begin position="797"/>
        <end position="829"/>
    </location>
</feature>
<sequence>MTITEDAPTAGPEIGKARRRKEDQRLITGRTRWTDNITLPGMLHLAMVRSPFAHATITAIATDEAKASPGVIAVLTGRDLADGQGVVANAWPITTDQVTPTHLPVAVDRVACAGEIVAIVAARSAAEARDAAELVDVDYDELPAVLDLKEAVKDEVLAHPDLGTNTSAVWTLDSAAQGSGTDVEDEIAKAREDGIVLEREFRQQRLIPAFMEPRSTVCDPTGEQMTVWTSTQVPHILRFLVAATTGMPESKIRIIAPDVGGGFGGKLQTTPEEFATIAVARRLGKPCKYTETRSESLLSGHHGRDQWQKLTLSARKDGTVTGLKVELLADLGAYVGVVGGGVPVLGAWMFNSIYKFAAYHFTVRTLLTNKTWVDAYRGAGRPEATFAVERMMDELAAELGRDPLEVREQNWIRHEEFPFTTVAGMTYDSGNYEAATARAKELFGYDALRAEQQRRREAHDPVQLGIGVSTFTEMCGLAPSRILGALNYGAGGWESASIRMLATGKVEVLTGTSPHGQGHETAWSQIVADRLGVPFEDVEVLHGDSQISSKGMDTYGSRSLVVGAEAVVRAADRVIDKARPIAAHLLEASVDDIEFTAGRFGVKGTDKGITMAEVALATWTGHNLPDGVEPSIDADATFDPDNFSFPHGTHLCAVEVDTETGKTTMRSYVCVDDVGTIINPLIVEGQVHGGVVQGIAQALWEGAEFDEQGTLVTGSFVDYTLPTSADTISLVTDHTVSPSTYTALGTKGVGEAGAIASTPAVVNAIVDAVRHLGVSDITMPCTPERVWKAIQVGSAGATEGERGAAAHFDDGAPNQDSPQPSDTTEGGAQ</sequence>
<feature type="region of interest" description="Disordered" evidence="4">
    <location>
        <begin position="1"/>
        <end position="22"/>
    </location>
</feature>
<dbReference type="PANTHER" id="PTHR11908">
    <property type="entry name" value="XANTHINE DEHYDROGENASE"/>
    <property type="match status" value="1"/>
</dbReference>
<dbReference type="Pfam" id="PF20256">
    <property type="entry name" value="MoCoBD_2"/>
    <property type="match status" value="1"/>
</dbReference>
<protein>
    <submittedName>
        <fullName evidence="6">Carbon monoxide dehydrogenase</fullName>
    </submittedName>
</protein>
<dbReference type="OrthoDB" id="9758509at2"/>
<evidence type="ECO:0000256" key="3">
    <source>
        <dbReference type="ARBA" id="ARBA00053029"/>
    </source>
</evidence>
<gene>
    <name evidence="6" type="ORF">N865_08325</name>
</gene>
<dbReference type="InterPro" id="IPR016208">
    <property type="entry name" value="Ald_Oxase/xanthine_DH-like"/>
</dbReference>
<dbReference type="SMART" id="SM01008">
    <property type="entry name" value="Ald_Xan_dh_C"/>
    <property type="match status" value="1"/>
</dbReference>
<organism evidence="6 7">
    <name type="scientific">Intrasporangium oryzae NRRL B-24470</name>
    <dbReference type="NCBI Taxonomy" id="1386089"/>
    <lineage>
        <taxon>Bacteria</taxon>
        <taxon>Bacillati</taxon>
        <taxon>Actinomycetota</taxon>
        <taxon>Actinomycetes</taxon>
        <taxon>Micrococcales</taxon>
        <taxon>Intrasporangiaceae</taxon>
        <taxon>Intrasporangium</taxon>
    </lineage>
</organism>
<dbReference type="PANTHER" id="PTHR11908:SF132">
    <property type="entry name" value="ALDEHYDE OXIDASE 1-RELATED"/>
    <property type="match status" value="1"/>
</dbReference>
<evidence type="ECO:0000256" key="2">
    <source>
        <dbReference type="ARBA" id="ARBA00023002"/>
    </source>
</evidence>
<proteinExistence type="predicted"/>
<dbReference type="InterPro" id="IPR000674">
    <property type="entry name" value="Ald_Oxase/Xan_DH_a/b"/>
</dbReference>
<evidence type="ECO:0000256" key="4">
    <source>
        <dbReference type="SAM" id="MobiDB-lite"/>
    </source>
</evidence>
<dbReference type="GO" id="GO:0016491">
    <property type="term" value="F:oxidoreductase activity"/>
    <property type="evidence" value="ECO:0007669"/>
    <property type="project" value="UniProtKB-KW"/>
</dbReference>
<dbReference type="RefSeq" id="WP_034809996.1">
    <property type="nucleotide sequence ID" value="NZ_AWSA01000072.1"/>
</dbReference>
<comment type="cofactor">
    <cofactor evidence="3">
        <name>Mo-molybdopterin cytosine dinucleotide</name>
        <dbReference type="ChEBI" id="CHEBI:71308"/>
    </cofactor>
</comment>
<dbReference type="GO" id="GO:0005506">
    <property type="term" value="F:iron ion binding"/>
    <property type="evidence" value="ECO:0007669"/>
    <property type="project" value="InterPro"/>
</dbReference>
<dbReference type="FunFam" id="3.30.365.10:FF:000001">
    <property type="entry name" value="Xanthine dehydrogenase oxidase"/>
    <property type="match status" value="1"/>
</dbReference>
<dbReference type="SUPFAM" id="SSF56003">
    <property type="entry name" value="Molybdenum cofactor-binding domain"/>
    <property type="match status" value="1"/>
</dbReference>
<dbReference type="Proteomes" id="UP000019489">
    <property type="component" value="Unassembled WGS sequence"/>
</dbReference>
<dbReference type="Gene3D" id="3.30.365.10">
    <property type="entry name" value="Aldehyde oxidase/xanthine dehydrogenase, molybdopterin binding domain"/>
    <property type="match status" value="4"/>
</dbReference>
<dbReference type="Pfam" id="PF02738">
    <property type="entry name" value="MoCoBD_1"/>
    <property type="match status" value="1"/>
</dbReference>
<dbReference type="AlphaFoldDB" id="W9G4P6"/>
<dbReference type="eggNOG" id="COG1529">
    <property type="taxonomic scope" value="Bacteria"/>
</dbReference>
<reference evidence="6 7" key="1">
    <citation type="submission" date="2013-08" db="EMBL/GenBank/DDBJ databases">
        <title>Intrasporangium oryzae NRRL B-24470.</title>
        <authorList>
            <person name="Liu H."/>
            <person name="Wang G."/>
        </authorList>
    </citation>
    <scope>NUCLEOTIDE SEQUENCE [LARGE SCALE GENOMIC DNA]</scope>
    <source>
        <strain evidence="6 7">NRRL B-24470</strain>
    </source>
</reference>
<dbReference type="PATRIC" id="fig|1386089.3.peg.4003"/>
<evidence type="ECO:0000256" key="1">
    <source>
        <dbReference type="ARBA" id="ARBA00022505"/>
    </source>
</evidence>
<keyword evidence="1" id="KW-0500">Molybdenum</keyword>
<evidence type="ECO:0000313" key="6">
    <source>
        <dbReference type="EMBL" id="EWS99777.1"/>
    </source>
</evidence>
<dbReference type="InterPro" id="IPR046867">
    <property type="entry name" value="AldOxase/xan_DH_MoCoBD2"/>
</dbReference>
<dbReference type="EMBL" id="AWSA01000072">
    <property type="protein sequence ID" value="EWS99777.1"/>
    <property type="molecule type" value="Genomic_DNA"/>
</dbReference>
<dbReference type="STRING" id="1386089.N865_08325"/>
<name>W9G4P6_9MICO</name>
<feature type="compositionally biased region" description="Basic and acidic residues" evidence="4">
    <location>
        <begin position="799"/>
        <end position="810"/>
    </location>
</feature>
<evidence type="ECO:0000259" key="5">
    <source>
        <dbReference type="SMART" id="SM01008"/>
    </source>
</evidence>
<dbReference type="Pfam" id="PF01315">
    <property type="entry name" value="Ald_Xan_dh_C"/>
    <property type="match status" value="1"/>
</dbReference>
<dbReference type="InterPro" id="IPR036856">
    <property type="entry name" value="Ald_Oxase/Xan_DH_a/b_sf"/>
</dbReference>
<dbReference type="InterPro" id="IPR037165">
    <property type="entry name" value="AldOxase/xan_DH_Mopterin-bd_sf"/>
</dbReference>
<comment type="caution">
    <text evidence="6">The sequence shown here is derived from an EMBL/GenBank/DDBJ whole genome shotgun (WGS) entry which is preliminary data.</text>
</comment>